<organism evidence="1 2">
    <name type="scientific">Streptomyces spinosisporus</name>
    <dbReference type="NCBI Taxonomy" id="2927582"/>
    <lineage>
        <taxon>Bacteria</taxon>
        <taxon>Bacillati</taxon>
        <taxon>Actinomycetota</taxon>
        <taxon>Actinomycetes</taxon>
        <taxon>Kitasatosporales</taxon>
        <taxon>Streptomycetaceae</taxon>
        <taxon>Streptomyces</taxon>
    </lineage>
</organism>
<accession>A0ABS9XM49</accession>
<keyword evidence="2" id="KW-1185">Reference proteome</keyword>
<dbReference type="RefSeq" id="WP_242711439.1">
    <property type="nucleotide sequence ID" value="NZ_JALDAX010000010.1"/>
</dbReference>
<comment type="caution">
    <text evidence="1">The sequence shown here is derived from an EMBL/GenBank/DDBJ whole genome shotgun (WGS) entry which is preliminary data.</text>
</comment>
<dbReference type="Proteomes" id="UP001165270">
    <property type="component" value="Unassembled WGS sequence"/>
</dbReference>
<name>A0ABS9XM49_9ACTN</name>
<sequence>MDLNSPAAVALIAAVVSVVGTLLTVRATVQTNHNAAVQTQFQEIIKRRIEYYPKLWKIHIRYETNWTLSGQPKTREWAEQYAQELMDFNLEGGVFFSQPVYAKFYELRSDLYQAMEITQPGAEVPRDLTHKIRQSVYGGPGYGPGMSTHIKNDLGSYQSASLARVGKK</sequence>
<dbReference type="EMBL" id="JALDAX010000010">
    <property type="protein sequence ID" value="MCI3243150.1"/>
    <property type="molecule type" value="Genomic_DNA"/>
</dbReference>
<reference evidence="1" key="1">
    <citation type="submission" date="2022-03" db="EMBL/GenBank/DDBJ databases">
        <title>Streptomyces 7R015 and 7R016 isolated from Barleria lupulina in Thailand.</title>
        <authorList>
            <person name="Kanchanasin P."/>
            <person name="Phongsopitanun W."/>
            <person name="Tanasupawat S."/>
        </authorList>
    </citation>
    <scope>NUCLEOTIDE SEQUENCE</scope>
    <source>
        <strain evidence="1">7R016</strain>
    </source>
</reference>
<proteinExistence type="predicted"/>
<evidence type="ECO:0000313" key="2">
    <source>
        <dbReference type="Proteomes" id="UP001165270"/>
    </source>
</evidence>
<protein>
    <submittedName>
        <fullName evidence="1">Uncharacterized protein</fullName>
    </submittedName>
</protein>
<gene>
    <name evidence="1" type="ORF">MQN93_25830</name>
</gene>
<evidence type="ECO:0000313" key="1">
    <source>
        <dbReference type="EMBL" id="MCI3243150.1"/>
    </source>
</evidence>